<name>A0AAN7GUB5_9PEZI</name>
<evidence type="ECO:0000256" key="1">
    <source>
        <dbReference type="SAM" id="MobiDB-lite"/>
    </source>
</evidence>
<dbReference type="Proteomes" id="UP001301958">
    <property type="component" value="Unassembled WGS sequence"/>
</dbReference>
<reference evidence="2" key="1">
    <citation type="journal article" date="2023" name="Mol. Phylogenet. Evol.">
        <title>Genome-scale phylogeny and comparative genomics of the fungal order Sordariales.</title>
        <authorList>
            <person name="Hensen N."/>
            <person name="Bonometti L."/>
            <person name="Westerberg I."/>
            <person name="Brannstrom I.O."/>
            <person name="Guillou S."/>
            <person name="Cros-Aarteil S."/>
            <person name="Calhoun S."/>
            <person name="Haridas S."/>
            <person name="Kuo A."/>
            <person name="Mondo S."/>
            <person name="Pangilinan J."/>
            <person name="Riley R."/>
            <person name="LaButti K."/>
            <person name="Andreopoulos B."/>
            <person name="Lipzen A."/>
            <person name="Chen C."/>
            <person name="Yan M."/>
            <person name="Daum C."/>
            <person name="Ng V."/>
            <person name="Clum A."/>
            <person name="Steindorff A."/>
            <person name="Ohm R.A."/>
            <person name="Martin F."/>
            <person name="Silar P."/>
            <person name="Natvig D.O."/>
            <person name="Lalanne C."/>
            <person name="Gautier V."/>
            <person name="Ament-Velasquez S.L."/>
            <person name="Kruys A."/>
            <person name="Hutchinson M.I."/>
            <person name="Powell A.J."/>
            <person name="Barry K."/>
            <person name="Miller A.N."/>
            <person name="Grigoriev I.V."/>
            <person name="Debuchy R."/>
            <person name="Gladieux P."/>
            <person name="Hiltunen Thoren M."/>
            <person name="Johannesson H."/>
        </authorList>
    </citation>
    <scope>NUCLEOTIDE SEQUENCE</scope>
    <source>
        <strain evidence="2">CBS 990.96</strain>
    </source>
</reference>
<feature type="compositionally biased region" description="Polar residues" evidence="1">
    <location>
        <begin position="275"/>
        <end position="284"/>
    </location>
</feature>
<feature type="region of interest" description="Disordered" evidence="1">
    <location>
        <begin position="271"/>
        <end position="418"/>
    </location>
</feature>
<sequence>MSSNNNYDGTQRPIYELTGRLIDVFAANLECLPTDRSSLSQTKIATREKLRLLHGYLWYWAQGTDYPDAAAKYLDDVLEKPSTKHLRNAIFWVLHNIATVAKEDKPKDGYCVCNKSFISLNLPKPWYYDDIKRNLSHSDVRFCKCLELKRSLLESAMRNAISSLEPDVMEDVKNIFSRAKDSERLLRHVKGSQMFFCPWSAFGDGSDLSCNVFDYLECNVKCLKHLRGLVIEAARAYKRRSGLKDPTGKFDSPFRPSMTFEQVMEITKHLEFTKRNQSSSSSVQKGAENNVEKDEAEKGKVENKTTTTMSKSNSLVQQQRDIVSKDDDQSQSVKKKEKIEEEKVKNNEKKQQPAKEESSSSFNGKEKQQQQQEVIIDKAAEVDWITVSDMEGSREEDHDEWEEDDYDDKNDEWEIITS</sequence>
<dbReference type="AlphaFoldDB" id="A0AAN7GUB5"/>
<comment type="caution">
    <text evidence="2">The sequence shown here is derived from an EMBL/GenBank/DDBJ whole genome shotgun (WGS) entry which is preliminary data.</text>
</comment>
<dbReference type="EMBL" id="MU865377">
    <property type="protein sequence ID" value="KAK4225017.1"/>
    <property type="molecule type" value="Genomic_DNA"/>
</dbReference>
<proteinExistence type="predicted"/>
<keyword evidence="3" id="KW-1185">Reference proteome</keyword>
<feature type="compositionally biased region" description="Polar residues" evidence="1">
    <location>
        <begin position="309"/>
        <end position="321"/>
    </location>
</feature>
<accession>A0AAN7GUB5</accession>
<protein>
    <submittedName>
        <fullName evidence="2">Uncharacterized protein</fullName>
    </submittedName>
</protein>
<reference evidence="2" key="2">
    <citation type="submission" date="2023-05" db="EMBL/GenBank/DDBJ databases">
        <authorList>
            <consortium name="Lawrence Berkeley National Laboratory"/>
            <person name="Steindorff A."/>
            <person name="Hensen N."/>
            <person name="Bonometti L."/>
            <person name="Westerberg I."/>
            <person name="Brannstrom I.O."/>
            <person name="Guillou S."/>
            <person name="Cros-Aarteil S."/>
            <person name="Calhoun S."/>
            <person name="Haridas S."/>
            <person name="Kuo A."/>
            <person name="Mondo S."/>
            <person name="Pangilinan J."/>
            <person name="Riley R."/>
            <person name="Labutti K."/>
            <person name="Andreopoulos B."/>
            <person name="Lipzen A."/>
            <person name="Chen C."/>
            <person name="Yanf M."/>
            <person name="Daum C."/>
            <person name="Ng V."/>
            <person name="Clum A."/>
            <person name="Ohm R."/>
            <person name="Martin F."/>
            <person name="Silar P."/>
            <person name="Natvig D."/>
            <person name="Lalanne C."/>
            <person name="Gautier V."/>
            <person name="Ament-Velasquez S.L."/>
            <person name="Kruys A."/>
            <person name="Hutchinson M.I."/>
            <person name="Powell A.J."/>
            <person name="Barry K."/>
            <person name="Miller A.N."/>
            <person name="Grigoriev I.V."/>
            <person name="Debuchy R."/>
            <person name="Gladieux P."/>
            <person name="Thoren M.H."/>
            <person name="Johannesson H."/>
        </authorList>
    </citation>
    <scope>NUCLEOTIDE SEQUENCE</scope>
    <source>
        <strain evidence="2">CBS 990.96</strain>
    </source>
</reference>
<gene>
    <name evidence="2" type="ORF">QBC38DRAFT_445920</name>
</gene>
<feature type="compositionally biased region" description="Basic and acidic residues" evidence="1">
    <location>
        <begin position="337"/>
        <end position="368"/>
    </location>
</feature>
<evidence type="ECO:0000313" key="3">
    <source>
        <dbReference type="Proteomes" id="UP001301958"/>
    </source>
</evidence>
<organism evidence="2 3">
    <name type="scientific">Podospora fimiseda</name>
    <dbReference type="NCBI Taxonomy" id="252190"/>
    <lineage>
        <taxon>Eukaryota</taxon>
        <taxon>Fungi</taxon>
        <taxon>Dikarya</taxon>
        <taxon>Ascomycota</taxon>
        <taxon>Pezizomycotina</taxon>
        <taxon>Sordariomycetes</taxon>
        <taxon>Sordariomycetidae</taxon>
        <taxon>Sordariales</taxon>
        <taxon>Podosporaceae</taxon>
        <taxon>Podospora</taxon>
    </lineage>
</organism>
<evidence type="ECO:0000313" key="2">
    <source>
        <dbReference type="EMBL" id="KAK4225017.1"/>
    </source>
</evidence>
<feature type="compositionally biased region" description="Acidic residues" evidence="1">
    <location>
        <begin position="397"/>
        <end position="418"/>
    </location>
</feature>
<feature type="compositionally biased region" description="Basic and acidic residues" evidence="1">
    <location>
        <begin position="290"/>
        <end position="303"/>
    </location>
</feature>